<accession>A0A1Q2MDC7</accession>
<dbReference type="PROSITE" id="PS51257">
    <property type="entry name" value="PROKAR_LIPOPROTEIN"/>
    <property type="match status" value="1"/>
</dbReference>
<dbReference type="KEGG" id="pbas:SMSP2_01010"/>
<dbReference type="Gene3D" id="3.20.20.490">
    <property type="entry name" value="GxGYxYP glycoside hydrolase, C-terminal domain"/>
    <property type="match status" value="1"/>
</dbReference>
<name>A0A1Q2MDC7_9BACT</name>
<evidence type="ECO:0000256" key="1">
    <source>
        <dbReference type="SAM" id="SignalP"/>
    </source>
</evidence>
<gene>
    <name evidence="4" type="ORF">SMSP2_01010</name>
</gene>
<keyword evidence="1" id="KW-0732">Signal</keyword>
<keyword evidence="5" id="KW-1185">Reference proteome</keyword>
<dbReference type="PANTHER" id="PTHR37321:SF1">
    <property type="entry name" value="EXPORTED PROTEIN"/>
    <property type="match status" value="1"/>
</dbReference>
<protein>
    <recommendedName>
        <fullName evidence="6">GxGYxY sequence motif-containing protein</fullName>
    </recommendedName>
</protein>
<dbReference type="EMBL" id="CP019646">
    <property type="protein sequence ID" value="AQQ70654.1"/>
    <property type="molecule type" value="Genomic_DNA"/>
</dbReference>
<dbReference type="AlphaFoldDB" id="A0A1Q2MDC7"/>
<evidence type="ECO:0000313" key="4">
    <source>
        <dbReference type="EMBL" id="AQQ70654.1"/>
    </source>
</evidence>
<dbReference type="InterPro" id="IPR025832">
    <property type="entry name" value="GxGYxYP_C"/>
</dbReference>
<feature type="domain" description="GxGYxYP putative glycoside hydrolase second N-terminal" evidence="3">
    <location>
        <begin position="148"/>
        <end position="220"/>
    </location>
</feature>
<dbReference type="Pfam" id="PF20957">
    <property type="entry name" value="GxGYxYP_N_2nd"/>
    <property type="match status" value="1"/>
</dbReference>
<evidence type="ECO:0008006" key="6">
    <source>
        <dbReference type="Google" id="ProtNLM"/>
    </source>
</evidence>
<dbReference type="InterPro" id="IPR048310">
    <property type="entry name" value="GxGYxYP_N_2nd"/>
</dbReference>
<organism evidence="4 5">
    <name type="scientific">Limihaloglobus sulfuriphilus</name>
    <dbReference type="NCBI Taxonomy" id="1851148"/>
    <lineage>
        <taxon>Bacteria</taxon>
        <taxon>Pseudomonadati</taxon>
        <taxon>Planctomycetota</taxon>
        <taxon>Phycisphaerae</taxon>
        <taxon>Sedimentisphaerales</taxon>
        <taxon>Sedimentisphaeraceae</taxon>
        <taxon>Limihaloglobus</taxon>
    </lineage>
</organism>
<dbReference type="STRING" id="1851148.SMSP2_01010"/>
<evidence type="ECO:0000259" key="2">
    <source>
        <dbReference type="Pfam" id="PF14323"/>
    </source>
</evidence>
<evidence type="ECO:0000259" key="3">
    <source>
        <dbReference type="Pfam" id="PF20957"/>
    </source>
</evidence>
<feature type="signal peptide" evidence="1">
    <location>
        <begin position="1"/>
        <end position="28"/>
    </location>
</feature>
<feature type="domain" description="GxGYxYP putative glycoside hydrolase C-terminal" evidence="2">
    <location>
        <begin position="333"/>
        <end position="551"/>
    </location>
</feature>
<feature type="chain" id="PRO_5012433508" description="GxGYxY sequence motif-containing protein" evidence="1">
    <location>
        <begin position="29"/>
        <end position="629"/>
    </location>
</feature>
<dbReference type="PANTHER" id="PTHR37321">
    <property type="entry name" value="EXPORTED PROTEIN-RELATED"/>
    <property type="match status" value="1"/>
</dbReference>
<dbReference type="InterPro" id="IPR038410">
    <property type="entry name" value="GxGYxYP_C_sf"/>
</dbReference>
<sequence length="629" mass="70866" precursor="true">MKQFTAMPLRYFTILTIIAAVFSAGCKAAEVNAVNSKMLDGGWFPVQKVPKGVIKTVNPDEFEEVKSPSGKTAAGAFSPTHMLAQSLSGLAAKAVNEGSFDEMVWIDTERKDYKYWYKNLLERLEFEERGTFEVWDILRRYMDAGIVKGYILYSYDFSEGGAYTERENIDRSANVAATVAGLTNAVMISDGQKQRADKMGLKMIMDVRGKDMNWCYAKYRNVINRNALLTVDPKVANNRALSIANGFACAYGVEESTERLCKLLKSPAPIFGWNCGDEAKQTGLVTGYGNFQTASNWAYNLPLLSAGSAEYEPAKVKTLNPAGIDWNDQRYPVAMLMSDGDNLQWLTGNFFFNDSYWASQHHGDFPMSWTTCVSHLVQACPEVADYLAASQPDNAAVIEYGAGYYYPDLFGEKRYDRLSYLRRHAKDINEQLKKSGTKVFGFITMDCDSEDAFDAYKVYAEELDSVIGMVAIQYYPYNGGNGEVFWFKNSSGVEIPVITATHSTWEHARWKNGGTPSHMARLVNEQAAKNDDPSLPDYSLLAMHAWSQFQEIQGSDDKAEDIPRDENDKLIKRGKVGLEPAKWFVDRLDTKTTQVVNIEEIIWRVRMKHDPVTTKKIINEHYGRHLDIN</sequence>
<proteinExistence type="predicted"/>
<dbReference type="Pfam" id="PF14323">
    <property type="entry name" value="GxGYxYP_C"/>
    <property type="match status" value="1"/>
</dbReference>
<evidence type="ECO:0000313" key="5">
    <source>
        <dbReference type="Proteomes" id="UP000188181"/>
    </source>
</evidence>
<reference evidence="5" key="1">
    <citation type="submission" date="2017-02" db="EMBL/GenBank/DDBJ databases">
        <title>Comparative genomics and description of representatives of a novel lineage of planctomycetes thriving in anoxic sediments.</title>
        <authorList>
            <person name="Spring S."/>
            <person name="Bunk B."/>
            <person name="Sproer C."/>
        </authorList>
    </citation>
    <scope>NUCLEOTIDE SEQUENCE [LARGE SCALE GENOMIC DNA]</scope>
    <source>
        <strain evidence="5">SM-Chi-D1</strain>
    </source>
</reference>
<dbReference type="Proteomes" id="UP000188181">
    <property type="component" value="Chromosome"/>
</dbReference>